<proteinExistence type="predicted"/>
<evidence type="ECO:0000256" key="1">
    <source>
        <dbReference type="SAM" id="MobiDB-lite"/>
    </source>
</evidence>
<dbReference type="Proteomes" id="UP000799291">
    <property type="component" value="Unassembled WGS sequence"/>
</dbReference>
<evidence type="ECO:0000313" key="2">
    <source>
        <dbReference type="EMBL" id="KAF2686412.1"/>
    </source>
</evidence>
<organism evidence="2 3">
    <name type="scientific">Lentithecium fluviatile CBS 122367</name>
    <dbReference type="NCBI Taxonomy" id="1168545"/>
    <lineage>
        <taxon>Eukaryota</taxon>
        <taxon>Fungi</taxon>
        <taxon>Dikarya</taxon>
        <taxon>Ascomycota</taxon>
        <taxon>Pezizomycotina</taxon>
        <taxon>Dothideomycetes</taxon>
        <taxon>Pleosporomycetidae</taxon>
        <taxon>Pleosporales</taxon>
        <taxon>Massarineae</taxon>
        <taxon>Lentitheciaceae</taxon>
        <taxon>Lentithecium</taxon>
    </lineage>
</organism>
<gene>
    <name evidence="2" type="ORF">K458DRAFT_416711</name>
</gene>
<reference evidence="2" key="1">
    <citation type="journal article" date="2020" name="Stud. Mycol.">
        <title>101 Dothideomycetes genomes: a test case for predicting lifestyles and emergence of pathogens.</title>
        <authorList>
            <person name="Haridas S."/>
            <person name="Albert R."/>
            <person name="Binder M."/>
            <person name="Bloem J."/>
            <person name="Labutti K."/>
            <person name="Salamov A."/>
            <person name="Andreopoulos B."/>
            <person name="Baker S."/>
            <person name="Barry K."/>
            <person name="Bills G."/>
            <person name="Bluhm B."/>
            <person name="Cannon C."/>
            <person name="Castanera R."/>
            <person name="Culley D."/>
            <person name="Daum C."/>
            <person name="Ezra D."/>
            <person name="Gonzalez J."/>
            <person name="Henrissat B."/>
            <person name="Kuo A."/>
            <person name="Liang C."/>
            <person name="Lipzen A."/>
            <person name="Lutzoni F."/>
            <person name="Magnuson J."/>
            <person name="Mondo S."/>
            <person name="Nolan M."/>
            <person name="Ohm R."/>
            <person name="Pangilinan J."/>
            <person name="Park H.-J."/>
            <person name="Ramirez L."/>
            <person name="Alfaro M."/>
            <person name="Sun H."/>
            <person name="Tritt A."/>
            <person name="Yoshinaga Y."/>
            <person name="Zwiers L.-H."/>
            <person name="Turgeon B."/>
            <person name="Goodwin S."/>
            <person name="Spatafora J."/>
            <person name="Crous P."/>
            <person name="Grigoriev I."/>
        </authorList>
    </citation>
    <scope>NUCLEOTIDE SEQUENCE</scope>
    <source>
        <strain evidence="2">CBS 122367</strain>
    </source>
</reference>
<sequence length="60" mass="6808">MDPLWPSDAFIQPPTQQEDESEKKHTRQILHPEDREPNSIRFCYSGEDGSIADSFGTAVC</sequence>
<feature type="region of interest" description="Disordered" evidence="1">
    <location>
        <begin position="1"/>
        <end position="40"/>
    </location>
</feature>
<name>A0A6G1J7B5_9PLEO</name>
<dbReference type="EMBL" id="MU005577">
    <property type="protein sequence ID" value="KAF2686412.1"/>
    <property type="molecule type" value="Genomic_DNA"/>
</dbReference>
<dbReference type="AlphaFoldDB" id="A0A6G1J7B5"/>
<evidence type="ECO:0000313" key="3">
    <source>
        <dbReference type="Proteomes" id="UP000799291"/>
    </source>
</evidence>
<protein>
    <submittedName>
        <fullName evidence="2">Uncharacterized protein</fullName>
    </submittedName>
</protein>
<keyword evidence="3" id="KW-1185">Reference proteome</keyword>
<accession>A0A6G1J7B5</accession>